<reference evidence="1" key="1">
    <citation type="submission" date="2021-06" db="EMBL/GenBank/DDBJ databases">
        <authorList>
            <person name="Kallberg Y."/>
            <person name="Tangrot J."/>
            <person name="Rosling A."/>
        </authorList>
    </citation>
    <scope>NUCLEOTIDE SEQUENCE</scope>
    <source>
        <strain evidence="1">MA461A</strain>
    </source>
</reference>
<feature type="non-terminal residue" evidence="1">
    <location>
        <position position="1"/>
    </location>
</feature>
<dbReference type="Proteomes" id="UP000789920">
    <property type="component" value="Unassembled WGS sequence"/>
</dbReference>
<evidence type="ECO:0000313" key="1">
    <source>
        <dbReference type="EMBL" id="CAG8824717.1"/>
    </source>
</evidence>
<accession>A0ACA9S2W9</accession>
<keyword evidence="2" id="KW-1185">Reference proteome</keyword>
<protein>
    <submittedName>
        <fullName evidence="1">11662_t:CDS:1</fullName>
    </submittedName>
</protein>
<sequence>FNITSCNPSIIPTTSSVTYIGAFNGTFRSDFQMNNASTIRLDIYYTSTEDSNSSLNTPLMMSAIDP</sequence>
<gene>
    <name evidence="1" type="ORF">RPERSI_LOCUS26309</name>
</gene>
<dbReference type="EMBL" id="CAJVQC010089369">
    <property type="protein sequence ID" value="CAG8824717.1"/>
    <property type="molecule type" value="Genomic_DNA"/>
</dbReference>
<feature type="non-terminal residue" evidence="1">
    <location>
        <position position="66"/>
    </location>
</feature>
<name>A0ACA9S2W9_9GLOM</name>
<evidence type="ECO:0000313" key="2">
    <source>
        <dbReference type="Proteomes" id="UP000789920"/>
    </source>
</evidence>
<organism evidence="1 2">
    <name type="scientific">Racocetra persica</name>
    <dbReference type="NCBI Taxonomy" id="160502"/>
    <lineage>
        <taxon>Eukaryota</taxon>
        <taxon>Fungi</taxon>
        <taxon>Fungi incertae sedis</taxon>
        <taxon>Mucoromycota</taxon>
        <taxon>Glomeromycotina</taxon>
        <taxon>Glomeromycetes</taxon>
        <taxon>Diversisporales</taxon>
        <taxon>Gigasporaceae</taxon>
        <taxon>Racocetra</taxon>
    </lineage>
</organism>
<comment type="caution">
    <text evidence="1">The sequence shown here is derived from an EMBL/GenBank/DDBJ whole genome shotgun (WGS) entry which is preliminary data.</text>
</comment>
<proteinExistence type="predicted"/>